<organism evidence="2 3">
    <name type="scientific">Eimeria mitis</name>
    <dbReference type="NCBI Taxonomy" id="44415"/>
    <lineage>
        <taxon>Eukaryota</taxon>
        <taxon>Sar</taxon>
        <taxon>Alveolata</taxon>
        <taxon>Apicomplexa</taxon>
        <taxon>Conoidasida</taxon>
        <taxon>Coccidia</taxon>
        <taxon>Eucoccidiorida</taxon>
        <taxon>Eimeriorina</taxon>
        <taxon>Eimeriidae</taxon>
        <taxon>Eimeria</taxon>
    </lineage>
</organism>
<reference evidence="2" key="2">
    <citation type="submission" date="2013-10" db="EMBL/GenBank/DDBJ databases">
        <authorList>
            <person name="Aslett M."/>
        </authorList>
    </citation>
    <scope>NUCLEOTIDE SEQUENCE [LARGE SCALE GENOMIC DNA]</scope>
    <source>
        <strain evidence="2">Houghton</strain>
    </source>
</reference>
<dbReference type="EMBL" id="HG735541">
    <property type="protein sequence ID" value="CDJ36095.1"/>
    <property type="molecule type" value="Genomic_DNA"/>
</dbReference>
<dbReference type="AlphaFoldDB" id="U6KDJ1"/>
<keyword evidence="3" id="KW-1185">Reference proteome</keyword>
<sequence length="253" mass="29010">MRVRSAEGHQLLEREAFMMEIDRDLAVEKEEVKKGLSDANALKEAQEETAKDLAEQEEAIKLLREQLRKKNAALQEEQLLLSAEMAARDRRTLLQEIKEEEGGGLYWLDETQRKEAGAALSKMALLETEVRSRYNTLLRVMALDSLSPQMRQQALRLKEQLRVAVADLEVHVHAAIEAFTAELWAVKAERKLLIEPAAKEALKRGIQDEWAAQEHHQRRIAAMQAAARETLATSRREITKEELLLCKQQQEKR</sequence>
<dbReference type="OrthoDB" id="348077at2759"/>
<evidence type="ECO:0000313" key="2">
    <source>
        <dbReference type="EMBL" id="CDJ36095.1"/>
    </source>
</evidence>
<name>U6KDJ1_9EIME</name>
<gene>
    <name evidence="2" type="ORF">EMH_0007440</name>
</gene>
<protein>
    <submittedName>
        <fullName evidence="2">Uncharacterized protein</fullName>
    </submittedName>
</protein>
<dbReference type="VEuPathDB" id="ToxoDB:EMH_0007440"/>
<feature type="coiled-coil region" evidence="1">
    <location>
        <begin position="36"/>
        <end position="84"/>
    </location>
</feature>
<keyword evidence="1" id="KW-0175">Coiled coil</keyword>
<dbReference type="RefSeq" id="XP_037878384.1">
    <property type="nucleotide sequence ID" value="XM_038022530.1"/>
</dbReference>
<evidence type="ECO:0000313" key="3">
    <source>
        <dbReference type="Proteomes" id="UP000030744"/>
    </source>
</evidence>
<accession>U6KDJ1</accession>
<dbReference type="Proteomes" id="UP000030744">
    <property type="component" value="Unassembled WGS sequence"/>
</dbReference>
<dbReference type="GeneID" id="60403762"/>
<proteinExistence type="predicted"/>
<evidence type="ECO:0000256" key="1">
    <source>
        <dbReference type="SAM" id="Coils"/>
    </source>
</evidence>
<reference evidence="2" key="1">
    <citation type="submission" date="2013-10" db="EMBL/GenBank/DDBJ databases">
        <title>Genomic analysis of the causative agents of coccidiosis in chickens.</title>
        <authorList>
            <person name="Reid A.J."/>
            <person name="Blake D."/>
            <person name="Billington K."/>
            <person name="Browne H."/>
            <person name="Dunn M."/>
            <person name="Hung S."/>
            <person name="Kawahara F."/>
            <person name="Miranda-Saavedra D."/>
            <person name="Mourier T."/>
            <person name="Nagra H."/>
            <person name="Otto T.D."/>
            <person name="Rawlings N."/>
            <person name="Sanchez A."/>
            <person name="Sanders M."/>
            <person name="Subramaniam C."/>
            <person name="Tay Y."/>
            <person name="Dear P."/>
            <person name="Doerig C."/>
            <person name="Gruber A."/>
            <person name="Parkinson J."/>
            <person name="Shirley M."/>
            <person name="Wan K.L."/>
            <person name="Berriman M."/>
            <person name="Tomley F."/>
            <person name="Pain A."/>
        </authorList>
    </citation>
    <scope>NUCLEOTIDE SEQUENCE [LARGE SCALE GENOMIC DNA]</scope>
    <source>
        <strain evidence="2">Houghton</strain>
    </source>
</reference>